<evidence type="ECO:0000313" key="2">
    <source>
        <dbReference type="EMBL" id="SDH89696.1"/>
    </source>
</evidence>
<keyword evidence="3" id="KW-1185">Reference proteome</keyword>
<gene>
    <name evidence="2" type="ORF">SAMN05443529_12170</name>
</gene>
<proteinExistence type="predicted"/>
<organism evidence="2 3">
    <name type="scientific">Desulfosporosinus hippei DSM 8344</name>
    <dbReference type="NCBI Taxonomy" id="1121419"/>
    <lineage>
        <taxon>Bacteria</taxon>
        <taxon>Bacillati</taxon>
        <taxon>Bacillota</taxon>
        <taxon>Clostridia</taxon>
        <taxon>Eubacteriales</taxon>
        <taxon>Desulfitobacteriaceae</taxon>
        <taxon>Desulfosporosinus</taxon>
    </lineage>
</organism>
<accession>A0A1G8G5W4</accession>
<evidence type="ECO:0000313" key="3">
    <source>
        <dbReference type="Proteomes" id="UP000198656"/>
    </source>
</evidence>
<keyword evidence="1" id="KW-0812">Transmembrane</keyword>
<dbReference type="AlphaFoldDB" id="A0A1G8G5W4"/>
<dbReference type="EMBL" id="FNCP01000021">
    <property type="protein sequence ID" value="SDH89696.1"/>
    <property type="molecule type" value="Genomic_DNA"/>
</dbReference>
<feature type="transmembrane region" description="Helical" evidence="1">
    <location>
        <begin position="30"/>
        <end position="50"/>
    </location>
</feature>
<name>A0A1G8G5W4_9FIRM</name>
<protein>
    <submittedName>
        <fullName evidence="2">Uncharacterized protein</fullName>
    </submittedName>
</protein>
<dbReference type="OrthoDB" id="2112909at2"/>
<dbReference type="STRING" id="1121419.SAMN05443529_12170"/>
<reference evidence="3" key="1">
    <citation type="submission" date="2016-10" db="EMBL/GenBank/DDBJ databases">
        <authorList>
            <person name="Varghese N."/>
            <person name="Submissions S."/>
        </authorList>
    </citation>
    <scope>NUCLEOTIDE SEQUENCE [LARGE SCALE GENOMIC DNA]</scope>
    <source>
        <strain evidence="3">DSM 8344</strain>
    </source>
</reference>
<sequence length="72" mass="8210">MLFLIVCAFSGVILFEVPSLIRNKYWRELVVFSALLSISFIIVVLQTLGFQLPSPAKGLDYIVENVLHLNYH</sequence>
<keyword evidence="1" id="KW-1133">Transmembrane helix</keyword>
<dbReference type="Proteomes" id="UP000198656">
    <property type="component" value="Unassembled WGS sequence"/>
</dbReference>
<keyword evidence="1" id="KW-0472">Membrane</keyword>
<evidence type="ECO:0000256" key="1">
    <source>
        <dbReference type="SAM" id="Phobius"/>
    </source>
</evidence>